<sequence>MFSIPMPIDFTQATESFAKSIVQAANERAAKLFSDHYGLPFDEVLTHLIGEVQLSKEEIILPPNKLPFCGRAGLKEGKCKGIVKNQGLFTLCQKNVKDDGYCSTCGKQAAKDGSPLNGDIDARESCEIDKYSVGKFVAKPYWCFMQKHNITEEQANASAMFHYGVTIDPIHFKPVTIARGRRATTEMKMGTPLEVLHMPDASDEVAEAAKAAEAEVAAEVSEAAKAAEVAEAEVAKATKAKAASNIPETNELEEGELDEEEVEDEVEETDEEVTADYINSMVMEDLQKFAESRGIPITENGKKLPPKKLRKNVCEQLQL</sequence>
<dbReference type="AlphaFoldDB" id="A0A6C0AI56"/>
<reference evidence="2" key="1">
    <citation type="journal article" date="2020" name="Nature">
        <title>Giant virus diversity and host interactions through global metagenomics.</title>
        <authorList>
            <person name="Schulz F."/>
            <person name="Roux S."/>
            <person name="Paez-Espino D."/>
            <person name="Jungbluth S."/>
            <person name="Walsh D.A."/>
            <person name="Denef V.J."/>
            <person name="McMahon K.D."/>
            <person name="Konstantinidis K.T."/>
            <person name="Eloe-Fadrosh E.A."/>
            <person name="Kyrpides N.C."/>
            <person name="Woyke T."/>
        </authorList>
    </citation>
    <scope>NUCLEOTIDE SEQUENCE</scope>
    <source>
        <strain evidence="2">GVMAG-S-1035118-87</strain>
    </source>
</reference>
<feature type="region of interest" description="Disordered" evidence="1">
    <location>
        <begin position="293"/>
        <end position="319"/>
    </location>
</feature>
<name>A0A6C0AI56_9ZZZZ</name>
<evidence type="ECO:0000313" key="2">
    <source>
        <dbReference type="EMBL" id="QHS79133.1"/>
    </source>
</evidence>
<accession>A0A6C0AI56</accession>
<proteinExistence type="predicted"/>
<feature type="compositionally biased region" description="Acidic residues" evidence="1">
    <location>
        <begin position="250"/>
        <end position="273"/>
    </location>
</feature>
<protein>
    <submittedName>
        <fullName evidence="2">Uncharacterized protein</fullName>
    </submittedName>
</protein>
<evidence type="ECO:0000256" key="1">
    <source>
        <dbReference type="SAM" id="MobiDB-lite"/>
    </source>
</evidence>
<organism evidence="2">
    <name type="scientific">viral metagenome</name>
    <dbReference type="NCBI Taxonomy" id="1070528"/>
    <lineage>
        <taxon>unclassified sequences</taxon>
        <taxon>metagenomes</taxon>
        <taxon>organismal metagenomes</taxon>
    </lineage>
</organism>
<dbReference type="EMBL" id="MN740626">
    <property type="protein sequence ID" value="QHS79133.1"/>
    <property type="molecule type" value="Genomic_DNA"/>
</dbReference>
<feature type="region of interest" description="Disordered" evidence="1">
    <location>
        <begin position="241"/>
        <end position="273"/>
    </location>
</feature>